<protein>
    <submittedName>
        <fullName evidence="1">Uncharacterized protein</fullName>
    </submittedName>
</protein>
<name>A0A392RMG2_9FABA</name>
<dbReference type="Proteomes" id="UP000265520">
    <property type="component" value="Unassembled WGS sequence"/>
</dbReference>
<dbReference type="AlphaFoldDB" id="A0A392RMG2"/>
<comment type="caution">
    <text evidence="1">The sequence shown here is derived from an EMBL/GenBank/DDBJ whole genome shotgun (WGS) entry which is preliminary data.</text>
</comment>
<keyword evidence="2" id="KW-1185">Reference proteome</keyword>
<dbReference type="EMBL" id="LXQA010248693">
    <property type="protein sequence ID" value="MCI37821.1"/>
    <property type="molecule type" value="Genomic_DNA"/>
</dbReference>
<reference evidence="1 2" key="1">
    <citation type="journal article" date="2018" name="Front. Plant Sci.">
        <title>Red Clover (Trifolium pratense) and Zigzag Clover (T. medium) - A Picture of Genomic Similarities and Differences.</title>
        <authorList>
            <person name="Dluhosova J."/>
            <person name="Istvanek J."/>
            <person name="Nedelnik J."/>
            <person name="Repkova J."/>
        </authorList>
    </citation>
    <scope>NUCLEOTIDE SEQUENCE [LARGE SCALE GENOMIC DNA]</scope>
    <source>
        <strain evidence="2">cv. 10/8</strain>
        <tissue evidence="1">Leaf</tissue>
    </source>
</reference>
<evidence type="ECO:0000313" key="1">
    <source>
        <dbReference type="EMBL" id="MCI37821.1"/>
    </source>
</evidence>
<evidence type="ECO:0000313" key="2">
    <source>
        <dbReference type="Proteomes" id="UP000265520"/>
    </source>
</evidence>
<proteinExistence type="predicted"/>
<sequence>MASVESRKADKEIGTEKDEIIDSQPLAQALWDARVPENFKTPHLPVFDGKSDPSEHLMAVGTQTTIIGVAEHLKCKLFSGTFKDAALRCTSK</sequence>
<accession>A0A392RMG2</accession>
<organism evidence="1 2">
    <name type="scientific">Trifolium medium</name>
    <dbReference type="NCBI Taxonomy" id="97028"/>
    <lineage>
        <taxon>Eukaryota</taxon>
        <taxon>Viridiplantae</taxon>
        <taxon>Streptophyta</taxon>
        <taxon>Embryophyta</taxon>
        <taxon>Tracheophyta</taxon>
        <taxon>Spermatophyta</taxon>
        <taxon>Magnoliopsida</taxon>
        <taxon>eudicotyledons</taxon>
        <taxon>Gunneridae</taxon>
        <taxon>Pentapetalae</taxon>
        <taxon>rosids</taxon>
        <taxon>fabids</taxon>
        <taxon>Fabales</taxon>
        <taxon>Fabaceae</taxon>
        <taxon>Papilionoideae</taxon>
        <taxon>50 kb inversion clade</taxon>
        <taxon>NPAAA clade</taxon>
        <taxon>Hologalegina</taxon>
        <taxon>IRL clade</taxon>
        <taxon>Trifolieae</taxon>
        <taxon>Trifolium</taxon>
    </lineage>
</organism>